<accession>A0ABD3GMJ3</accession>
<sequence>MPASRSSLHLVFELRAAKNPVMATTNVVRRIVGNNPVAADSANGAGAGAEAAIATPMLETATAATKVLATADFMATFDAIGEFEKMGLIHLMQETE</sequence>
<dbReference type="AlphaFoldDB" id="A0ABD3GMJ3"/>
<keyword evidence="2" id="KW-1185">Reference proteome</keyword>
<dbReference type="EMBL" id="JBJQOH010000007">
    <property type="protein sequence ID" value="KAL3679801.1"/>
    <property type="molecule type" value="Genomic_DNA"/>
</dbReference>
<organism evidence="1 2">
    <name type="scientific">Riccia sorocarpa</name>
    <dbReference type="NCBI Taxonomy" id="122646"/>
    <lineage>
        <taxon>Eukaryota</taxon>
        <taxon>Viridiplantae</taxon>
        <taxon>Streptophyta</taxon>
        <taxon>Embryophyta</taxon>
        <taxon>Marchantiophyta</taxon>
        <taxon>Marchantiopsida</taxon>
        <taxon>Marchantiidae</taxon>
        <taxon>Marchantiales</taxon>
        <taxon>Ricciaceae</taxon>
        <taxon>Riccia</taxon>
    </lineage>
</organism>
<evidence type="ECO:0000313" key="1">
    <source>
        <dbReference type="EMBL" id="KAL3679801.1"/>
    </source>
</evidence>
<comment type="caution">
    <text evidence="1">The sequence shown here is derived from an EMBL/GenBank/DDBJ whole genome shotgun (WGS) entry which is preliminary data.</text>
</comment>
<reference evidence="1 2" key="1">
    <citation type="submission" date="2024-09" db="EMBL/GenBank/DDBJ databases">
        <title>Chromosome-scale assembly of Riccia sorocarpa.</title>
        <authorList>
            <person name="Paukszto L."/>
        </authorList>
    </citation>
    <scope>NUCLEOTIDE SEQUENCE [LARGE SCALE GENOMIC DNA]</scope>
    <source>
        <strain evidence="1">LP-2024</strain>
        <tissue evidence="1">Aerial parts of the thallus</tissue>
    </source>
</reference>
<gene>
    <name evidence="1" type="ORF">R1sor_022757</name>
</gene>
<evidence type="ECO:0000313" key="2">
    <source>
        <dbReference type="Proteomes" id="UP001633002"/>
    </source>
</evidence>
<proteinExistence type="predicted"/>
<name>A0ABD3GMJ3_9MARC</name>
<dbReference type="Proteomes" id="UP001633002">
    <property type="component" value="Unassembled WGS sequence"/>
</dbReference>
<protein>
    <submittedName>
        <fullName evidence="1">Uncharacterized protein</fullName>
    </submittedName>
</protein>